<accession>A0ABV8QTY3</accession>
<organism evidence="1 2">
    <name type="scientific">Ferruginibacter yonginensis</name>
    <dbReference type="NCBI Taxonomy" id="1310416"/>
    <lineage>
        <taxon>Bacteria</taxon>
        <taxon>Pseudomonadati</taxon>
        <taxon>Bacteroidota</taxon>
        <taxon>Chitinophagia</taxon>
        <taxon>Chitinophagales</taxon>
        <taxon>Chitinophagaceae</taxon>
        <taxon>Ferruginibacter</taxon>
    </lineage>
</organism>
<dbReference type="RefSeq" id="WP_379710737.1">
    <property type="nucleotide sequence ID" value="NZ_JBHSCZ010000004.1"/>
</dbReference>
<protein>
    <submittedName>
        <fullName evidence="1">MmcQ/YjbR family DNA-binding protein</fullName>
    </submittedName>
</protein>
<dbReference type="InterPro" id="IPR038056">
    <property type="entry name" value="YjbR-like_sf"/>
</dbReference>
<proteinExistence type="predicted"/>
<keyword evidence="2" id="KW-1185">Reference proteome</keyword>
<dbReference type="EMBL" id="JBHSCZ010000004">
    <property type="protein sequence ID" value="MFC4263751.1"/>
    <property type="molecule type" value="Genomic_DNA"/>
</dbReference>
<dbReference type="PANTHER" id="PTHR35145:SF1">
    <property type="entry name" value="CYTOPLASMIC PROTEIN"/>
    <property type="match status" value="1"/>
</dbReference>
<dbReference type="PANTHER" id="PTHR35145">
    <property type="entry name" value="CYTOPLASMIC PROTEIN-RELATED"/>
    <property type="match status" value="1"/>
</dbReference>
<comment type="caution">
    <text evidence="1">The sequence shown here is derived from an EMBL/GenBank/DDBJ whole genome shotgun (WGS) entry which is preliminary data.</text>
</comment>
<dbReference type="Gene3D" id="3.90.1150.30">
    <property type="match status" value="1"/>
</dbReference>
<name>A0ABV8QTY3_9BACT</name>
<gene>
    <name evidence="1" type="ORF">ACFOWM_12720</name>
</gene>
<dbReference type="Proteomes" id="UP001595907">
    <property type="component" value="Unassembled WGS sequence"/>
</dbReference>
<evidence type="ECO:0000313" key="2">
    <source>
        <dbReference type="Proteomes" id="UP001595907"/>
    </source>
</evidence>
<evidence type="ECO:0000313" key="1">
    <source>
        <dbReference type="EMBL" id="MFC4263751.1"/>
    </source>
</evidence>
<dbReference type="InterPro" id="IPR058532">
    <property type="entry name" value="YjbR/MT2646/Rv2570-like"/>
</dbReference>
<dbReference type="SUPFAM" id="SSF142906">
    <property type="entry name" value="YjbR-like"/>
    <property type="match status" value="1"/>
</dbReference>
<reference evidence="2" key="1">
    <citation type="journal article" date="2019" name="Int. J. Syst. Evol. Microbiol.">
        <title>The Global Catalogue of Microorganisms (GCM) 10K type strain sequencing project: providing services to taxonomists for standard genome sequencing and annotation.</title>
        <authorList>
            <consortium name="The Broad Institute Genomics Platform"/>
            <consortium name="The Broad Institute Genome Sequencing Center for Infectious Disease"/>
            <person name="Wu L."/>
            <person name="Ma J."/>
        </authorList>
    </citation>
    <scope>NUCLEOTIDE SEQUENCE [LARGE SCALE GENOMIC DNA]</scope>
    <source>
        <strain evidence="2">CECT 8289</strain>
    </source>
</reference>
<dbReference type="Pfam" id="PF04237">
    <property type="entry name" value="YjbR"/>
    <property type="match status" value="1"/>
</dbReference>
<keyword evidence="1" id="KW-0238">DNA-binding</keyword>
<dbReference type="GO" id="GO:0003677">
    <property type="term" value="F:DNA binding"/>
    <property type="evidence" value="ECO:0007669"/>
    <property type="project" value="UniProtKB-KW"/>
</dbReference>
<sequence>MNVEALRLYALGKEGVIEECPFGPQTLVFKLHNKMFLLLALDAIPLTMNVKCDPDEAIALREQYPDVVIPGYHMNKQHWNTVLPQQLNSTLVKKMIDDSYALVNKKTGKSNKK</sequence>
<dbReference type="InterPro" id="IPR007351">
    <property type="entry name" value="YjbR"/>
</dbReference>